<name>A0ABY8PXT6_9ACTN</name>
<proteinExistence type="predicted"/>
<dbReference type="EMBL" id="CP123967">
    <property type="protein sequence ID" value="WGT47217.1"/>
    <property type="molecule type" value="Genomic_DNA"/>
</dbReference>
<evidence type="ECO:0000313" key="1">
    <source>
        <dbReference type="EMBL" id="WGT47217.1"/>
    </source>
</evidence>
<gene>
    <name evidence="1" type="ORF">QH948_00015</name>
</gene>
<keyword evidence="2" id="KW-1185">Reference proteome</keyword>
<evidence type="ECO:0000313" key="2">
    <source>
        <dbReference type="Proteomes" id="UP001244136"/>
    </source>
</evidence>
<organism evidence="1 2">
    <name type="scientific">Tessaracoccus lacteus</name>
    <dbReference type="NCBI Taxonomy" id="3041766"/>
    <lineage>
        <taxon>Bacteria</taxon>
        <taxon>Bacillati</taxon>
        <taxon>Actinomycetota</taxon>
        <taxon>Actinomycetes</taxon>
        <taxon>Propionibacteriales</taxon>
        <taxon>Propionibacteriaceae</taxon>
        <taxon>Tessaracoccus</taxon>
    </lineage>
</organism>
<sequence length="238" mass="26878">MTTIRVFCDGPSHPEGSKWWVAEFVDSRGPGTFATPLTWEKGVGRQSRWEAIYSRPPARYLRRLEVAIAETPGPLDIPGEPRSDLDAREARSRARHLEDFEQERKLTRDAFSKLDRLDLAATVGEMDLQQLTATLKNHEYYRVIAAKHQARAERDRKEAAKALLPSVDFAAGRHLIPTRLDGDEIAEGYGERAVVRLECRRCRVARDYRGEKLSAILDALASNGLQEVSLQSIIRVLS</sequence>
<protein>
    <submittedName>
        <fullName evidence="1">Uncharacterized protein</fullName>
    </submittedName>
</protein>
<dbReference type="RefSeq" id="WP_281144952.1">
    <property type="nucleotide sequence ID" value="NZ_CP123967.1"/>
</dbReference>
<reference evidence="1 2" key="1">
    <citation type="journal article" date="2008" name="Int. J. Syst. Evol. Microbiol.">
        <title>Tessaracoccus flavescens sp. nov., isolated from marine sediment.</title>
        <authorList>
            <person name="Lee D.W."/>
            <person name="Lee S.D."/>
        </authorList>
    </citation>
    <scope>NUCLEOTIDE SEQUENCE [LARGE SCALE GENOMIC DNA]</scope>
    <source>
        <strain evidence="1 2">T21</strain>
    </source>
</reference>
<accession>A0ABY8PXT6</accession>
<dbReference type="Proteomes" id="UP001244136">
    <property type="component" value="Chromosome"/>
</dbReference>